<evidence type="ECO:0000256" key="7">
    <source>
        <dbReference type="ARBA" id="ARBA00049244"/>
    </source>
</evidence>
<dbReference type="AlphaFoldDB" id="A0A0J6CS16"/>
<dbReference type="Proteomes" id="UP000035996">
    <property type="component" value="Unassembled WGS sequence"/>
</dbReference>
<keyword evidence="4 9" id="KW-0548">Nucleotidyltransferase</keyword>
<dbReference type="InterPro" id="IPR015199">
    <property type="entry name" value="DNA_pol_III_delta_C"/>
</dbReference>
<keyword evidence="6" id="KW-0239">DNA-directed DNA polymerase</keyword>
<sequence length="328" mass="38157">MIDWNELKKRQPTVVRMIMNSFHKDRLSHAYLFDGGAGTGKKDIAVHMAKTYFCQKRTNIEPCQDCKDCKRIDSGNHPDLHLIEPDGQSIKIDQIRKLQKEFSYLGVESRKKVYILNHSDRMTTQAANSLLKFLEEPGQMTMAILLTEQKQHILSTIYSRCQVITFRPLSTNGVEEALVSEGVPPQLAKTASQLTNDQRTAKELALDEWFAQARAIVIQLTEELKERPHQVFLTIHDKWLPHFKDKSQQDMGLNLMLFWYKDLMKIQLQDNRIVYADQKDKLERYALQFGRKKISQHMMAILDAKRRLSANTNPQFVMEQLVLRLREG</sequence>
<evidence type="ECO:0000256" key="5">
    <source>
        <dbReference type="ARBA" id="ARBA00022705"/>
    </source>
</evidence>
<accession>A0A0J6CS16</accession>
<dbReference type="Pfam" id="PF13177">
    <property type="entry name" value="DNA_pol3_delta2"/>
    <property type="match status" value="1"/>
</dbReference>
<evidence type="ECO:0000256" key="1">
    <source>
        <dbReference type="ARBA" id="ARBA00012417"/>
    </source>
</evidence>
<protein>
    <recommendedName>
        <fullName evidence="2">DNA polymerase III subunit delta'</fullName>
        <ecNumber evidence="1">2.7.7.7</ecNumber>
    </recommendedName>
</protein>
<dbReference type="PANTHER" id="PTHR11669">
    <property type="entry name" value="REPLICATION FACTOR C / DNA POLYMERASE III GAMMA-TAU SUBUNIT"/>
    <property type="match status" value="1"/>
</dbReference>
<name>A0A0J6CS16_9BACL</name>
<keyword evidence="5" id="KW-0235">DNA replication</keyword>
<evidence type="ECO:0000313" key="10">
    <source>
        <dbReference type="Proteomes" id="UP000035996"/>
    </source>
</evidence>
<dbReference type="InterPro" id="IPR027417">
    <property type="entry name" value="P-loop_NTPase"/>
</dbReference>
<keyword evidence="3 9" id="KW-0808">Transferase</keyword>
<dbReference type="GO" id="GO:0009360">
    <property type="term" value="C:DNA polymerase III complex"/>
    <property type="evidence" value="ECO:0007669"/>
    <property type="project" value="InterPro"/>
</dbReference>
<dbReference type="RefSeq" id="WP_048313369.1">
    <property type="nucleotide sequence ID" value="NZ_CP119526.1"/>
</dbReference>
<dbReference type="NCBIfam" id="NF005972">
    <property type="entry name" value="PRK08058.1"/>
    <property type="match status" value="1"/>
</dbReference>
<evidence type="ECO:0000256" key="3">
    <source>
        <dbReference type="ARBA" id="ARBA00022679"/>
    </source>
</evidence>
<evidence type="ECO:0000256" key="2">
    <source>
        <dbReference type="ARBA" id="ARBA00014363"/>
    </source>
</evidence>
<comment type="caution">
    <text evidence="9">The sequence shown here is derived from an EMBL/GenBank/DDBJ whole genome shotgun (WGS) entry which is preliminary data.</text>
</comment>
<dbReference type="Pfam" id="PF09115">
    <property type="entry name" value="DNApol3-delta_C"/>
    <property type="match status" value="1"/>
</dbReference>
<dbReference type="SUPFAM" id="SSF52540">
    <property type="entry name" value="P-loop containing nucleoside triphosphate hydrolases"/>
    <property type="match status" value="1"/>
</dbReference>
<dbReference type="GO" id="GO:0006261">
    <property type="term" value="P:DNA-templated DNA replication"/>
    <property type="evidence" value="ECO:0007669"/>
    <property type="project" value="TreeGrafter"/>
</dbReference>
<dbReference type="NCBIfam" id="TIGR00678">
    <property type="entry name" value="holB"/>
    <property type="match status" value="1"/>
</dbReference>
<proteinExistence type="predicted"/>
<gene>
    <name evidence="9" type="ORF">AB986_19740</name>
</gene>
<dbReference type="EMBL" id="LELK01000012">
    <property type="protein sequence ID" value="KMM35968.1"/>
    <property type="molecule type" value="Genomic_DNA"/>
</dbReference>
<dbReference type="InterPro" id="IPR050238">
    <property type="entry name" value="DNA_Rep/Repair_Clamp_Loader"/>
</dbReference>
<keyword evidence="10" id="KW-1185">Reference proteome</keyword>
<dbReference type="PANTHER" id="PTHR11669:SF8">
    <property type="entry name" value="DNA POLYMERASE III SUBUNIT DELTA"/>
    <property type="match status" value="1"/>
</dbReference>
<evidence type="ECO:0000256" key="4">
    <source>
        <dbReference type="ARBA" id="ARBA00022695"/>
    </source>
</evidence>
<dbReference type="GO" id="GO:0008408">
    <property type="term" value="F:3'-5' exonuclease activity"/>
    <property type="evidence" value="ECO:0007669"/>
    <property type="project" value="InterPro"/>
</dbReference>
<dbReference type="PATRIC" id="fig|157733.3.peg.2108"/>
<organism evidence="9 10">
    <name type="scientific">Guptibacillus hwajinpoensis</name>
    <dbReference type="NCBI Taxonomy" id="208199"/>
    <lineage>
        <taxon>Bacteria</taxon>
        <taxon>Bacillati</taxon>
        <taxon>Bacillota</taxon>
        <taxon>Bacilli</taxon>
        <taxon>Bacillales</taxon>
        <taxon>Guptibacillaceae</taxon>
        <taxon>Guptibacillus</taxon>
    </lineage>
</organism>
<dbReference type="OrthoDB" id="9810148at2"/>
<evidence type="ECO:0000256" key="6">
    <source>
        <dbReference type="ARBA" id="ARBA00022932"/>
    </source>
</evidence>
<evidence type="ECO:0000259" key="8">
    <source>
        <dbReference type="Pfam" id="PF09115"/>
    </source>
</evidence>
<dbReference type="FunFam" id="3.40.50.300:FF:001255">
    <property type="entry name" value="DNA polymerase III subunit delta"/>
    <property type="match status" value="1"/>
</dbReference>
<dbReference type="Gene3D" id="3.40.50.300">
    <property type="entry name" value="P-loop containing nucleotide triphosphate hydrolases"/>
    <property type="match status" value="1"/>
</dbReference>
<dbReference type="STRING" id="157733.AB986_19740"/>
<dbReference type="GO" id="GO:0003677">
    <property type="term" value="F:DNA binding"/>
    <property type="evidence" value="ECO:0007669"/>
    <property type="project" value="InterPro"/>
</dbReference>
<feature type="domain" description="DNA polymerase III delta subunit C-terminal" evidence="8">
    <location>
        <begin position="246"/>
        <end position="325"/>
    </location>
</feature>
<dbReference type="InterPro" id="IPR004622">
    <property type="entry name" value="DNA_pol_HolB"/>
</dbReference>
<comment type="catalytic activity">
    <reaction evidence="7">
        <text>DNA(n) + a 2'-deoxyribonucleoside 5'-triphosphate = DNA(n+1) + diphosphate</text>
        <dbReference type="Rhea" id="RHEA:22508"/>
        <dbReference type="Rhea" id="RHEA-COMP:17339"/>
        <dbReference type="Rhea" id="RHEA-COMP:17340"/>
        <dbReference type="ChEBI" id="CHEBI:33019"/>
        <dbReference type="ChEBI" id="CHEBI:61560"/>
        <dbReference type="ChEBI" id="CHEBI:173112"/>
        <dbReference type="EC" id="2.7.7.7"/>
    </reaction>
</comment>
<dbReference type="EC" id="2.7.7.7" evidence="1"/>
<evidence type="ECO:0000313" key="9">
    <source>
        <dbReference type="EMBL" id="KMM35968.1"/>
    </source>
</evidence>
<reference evidence="9" key="1">
    <citation type="submission" date="2015-06" db="EMBL/GenBank/DDBJ databases">
        <authorList>
            <person name="Liu B."/>
            <person name="Wang J."/>
            <person name="Zhu Y."/>
            <person name="Liu G."/>
            <person name="Chen Q."/>
            <person name="Zheng C."/>
            <person name="Che J."/>
            <person name="Ge C."/>
            <person name="Shi H."/>
            <person name="Pan Z."/>
            <person name="Liu X."/>
        </authorList>
    </citation>
    <scope>NUCLEOTIDE SEQUENCE [LARGE SCALE GENOMIC DNA]</scope>
    <source>
        <strain evidence="9">DSM 16346</strain>
    </source>
</reference>
<dbReference type="GO" id="GO:0003887">
    <property type="term" value="F:DNA-directed DNA polymerase activity"/>
    <property type="evidence" value="ECO:0007669"/>
    <property type="project" value="UniProtKB-KW"/>
</dbReference>